<dbReference type="Proteomes" id="UP000272238">
    <property type="component" value="Unassembled WGS sequence"/>
</dbReference>
<feature type="transmembrane region" description="Helical" evidence="1">
    <location>
        <begin position="181"/>
        <end position="205"/>
    </location>
</feature>
<evidence type="ECO:0000256" key="1">
    <source>
        <dbReference type="SAM" id="Phobius"/>
    </source>
</evidence>
<comment type="caution">
    <text evidence="3">The sequence shown here is derived from an EMBL/GenBank/DDBJ whole genome shotgun (WGS) entry which is preliminary data.</text>
</comment>
<organism evidence="3 4">
    <name type="scientific">Ureibacillus endophyticus</name>
    <dbReference type="NCBI Taxonomy" id="1978490"/>
    <lineage>
        <taxon>Bacteria</taxon>
        <taxon>Bacillati</taxon>
        <taxon>Bacillota</taxon>
        <taxon>Bacilli</taxon>
        <taxon>Bacillales</taxon>
        <taxon>Caryophanaceae</taxon>
        <taxon>Ureibacillus</taxon>
    </lineage>
</organism>
<keyword evidence="1" id="KW-0472">Membrane</keyword>
<feature type="domain" description="Urease accessory protein UreH-like transmembrane" evidence="2">
    <location>
        <begin position="31"/>
        <end position="235"/>
    </location>
</feature>
<keyword evidence="4" id="KW-1185">Reference proteome</keyword>
<keyword evidence="1" id="KW-1133">Transmembrane helix</keyword>
<name>A0A494ZA74_9BACL</name>
<sequence>MYNLLSKISNFFSEPISTFLNSYEHSPLIIAILLGLIGAFTPCQLTGNISAITFYGYRTIRSENVWKELASFILGKVFVFSLIGWFAWIFGQVFEREMTNYFPIFRKIIGPLLIMTGLMLLGVFKFTFIDRLTTKIPLVMKEGKLGSFLLGASFSIAFCPTMFVLFFIWLMPTVVTTSYGFVLPAVFGLATSIPLLVIFALIEAFDAKGLILKRSKGIGAVVHRLSGVLLVTIGFFDTLTYWGF</sequence>
<feature type="transmembrane region" description="Helical" evidence="1">
    <location>
        <begin position="108"/>
        <end position="128"/>
    </location>
</feature>
<evidence type="ECO:0000313" key="4">
    <source>
        <dbReference type="Proteomes" id="UP000272238"/>
    </source>
</evidence>
<feature type="transmembrane region" description="Helical" evidence="1">
    <location>
        <begin position="217"/>
        <end position="236"/>
    </location>
</feature>
<feature type="transmembrane region" description="Helical" evidence="1">
    <location>
        <begin position="28"/>
        <end position="57"/>
    </location>
</feature>
<evidence type="ECO:0000313" key="3">
    <source>
        <dbReference type="EMBL" id="RKQ19511.1"/>
    </source>
</evidence>
<feature type="transmembrane region" description="Helical" evidence="1">
    <location>
        <begin position="148"/>
        <end position="169"/>
    </location>
</feature>
<keyword evidence="1" id="KW-0812">Transmembrane</keyword>
<gene>
    <name evidence="3" type="ORF">D8M03_02220</name>
</gene>
<protein>
    <submittedName>
        <fullName evidence="3">Sulfite exporter TauE/SafE family protein</fullName>
    </submittedName>
</protein>
<dbReference type="Pfam" id="PF13386">
    <property type="entry name" value="DsbD_2"/>
    <property type="match status" value="1"/>
</dbReference>
<feature type="transmembrane region" description="Helical" evidence="1">
    <location>
        <begin position="69"/>
        <end position="88"/>
    </location>
</feature>
<accession>A0A494ZA74</accession>
<dbReference type="RefSeq" id="WP_121213050.1">
    <property type="nucleotide sequence ID" value="NZ_RBZN01000003.1"/>
</dbReference>
<dbReference type="InterPro" id="IPR039447">
    <property type="entry name" value="UreH-like_TM_dom"/>
</dbReference>
<dbReference type="OrthoDB" id="43562at2"/>
<dbReference type="AlphaFoldDB" id="A0A494ZA74"/>
<evidence type="ECO:0000259" key="2">
    <source>
        <dbReference type="Pfam" id="PF13386"/>
    </source>
</evidence>
<reference evidence="3 4" key="1">
    <citation type="journal article" date="2016" name="Antonie Van Leeuwenhoek">
        <title>Lysinibacillus endophyticus sp. nov., an indole-3-acetic acid producing endophytic bacterium isolated from corn root (Zea mays cv. Xinken-5).</title>
        <authorList>
            <person name="Yu J."/>
            <person name="Guan X."/>
            <person name="Liu C."/>
            <person name="Xiang W."/>
            <person name="Yu Z."/>
            <person name="Liu X."/>
            <person name="Wang G."/>
        </authorList>
    </citation>
    <scope>NUCLEOTIDE SEQUENCE [LARGE SCALE GENOMIC DNA]</scope>
    <source>
        <strain evidence="3 4">DSM 100506</strain>
    </source>
</reference>
<proteinExistence type="predicted"/>
<dbReference type="EMBL" id="RBZN01000003">
    <property type="protein sequence ID" value="RKQ19511.1"/>
    <property type="molecule type" value="Genomic_DNA"/>
</dbReference>